<proteinExistence type="predicted"/>
<keyword evidence="3" id="KW-1185">Reference proteome</keyword>
<name>A0A3Q2GIT9_CYPVA</name>
<dbReference type="InterPro" id="IPR038810">
    <property type="entry name" value="CNTLN"/>
</dbReference>
<protein>
    <submittedName>
        <fullName evidence="2">Uncharacterized protein</fullName>
    </submittedName>
</protein>
<evidence type="ECO:0000313" key="2">
    <source>
        <dbReference type="Ensembl" id="ENSCVAP00000026950.1"/>
    </source>
</evidence>
<dbReference type="GO" id="GO:0005814">
    <property type="term" value="C:centriole"/>
    <property type="evidence" value="ECO:0007669"/>
    <property type="project" value="TreeGrafter"/>
</dbReference>
<sequence>MTSVSAGSPRVEGHISAMERRMIREGRPDEKLFCTKSFIILQADKEFVWSLWKQLQVANPDLTQAVSLVVEREKHKTEMKDRKVLEILQTKDHRIQELEQVKISLKRPLGVSKKIMHIHVFIKEMKTEQRKKEEEEQRVVQALEEEKEGLRSRCAALSADLQEKQRQADSQRDERDAAQARLKVGNTGTSPFRNTQTLNFPTKVSLFCICVCRRDFAEVQALYRQSMEHAADQSRLIKQLEGLNLDTQRVLRNQEEAHSADTTSYQKVFSRKFFYKIVF</sequence>
<dbReference type="PANTHER" id="PTHR18957:SF0">
    <property type="entry name" value="CENTLEIN"/>
    <property type="match status" value="1"/>
</dbReference>
<evidence type="ECO:0000256" key="1">
    <source>
        <dbReference type="SAM" id="MobiDB-lite"/>
    </source>
</evidence>
<dbReference type="PANTHER" id="PTHR18957">
    <property type="entry name" value="CENTLEIN"/>
    <property type="match status" value="1"/>
</dbReference>
<dbReference type="GO" id="GO:0005813">
    <property type="term" value="C:centrosome"/>
    <property type="evidence" value="ECO:0007669"/>
    <property type="project" value="TreeGrafter"/>
</dbReference>
<reference evidence="2" key="1">
    <citation type="submission" date="2025-08" db="UniProtKB">
        <authorList>
            <consortium name="Ensembl"/>
        </authorList>
    </citation>
    <scope>IDENTIFICATION</scope>
</reference>
<dbReference type="OMA" id="KGEMKDR"/>
<dbReference type="Ensembl" id="ENSCVAT00000029664.1">
    <property type="protein sequence ID" value="ENSCVAP00000026950.1"/>
    <property type="gene ID" value="ENSCVAG00000012918.1"/>
</dbReference>
<evidence type="ECO:0000313" key="3">
    <source>
        <dbReference type="Proteomes" id="UP000265020"/>
    </source>
</evidence>
<dbReference type="Proteomes" id="UP000265020">
    <property type="component" value="Unassembled WGS sequence"/>
</dbReference>
<feature type="region of interest" description="Disordered" evidence="1">
    <location>
        <begin position="162"/>
        <end position="188"/>
    </location>
</feature>
<dbReference type="GeneTree" id="ENSGT00440000034932"/>
<accession>A0A3Q2GIT9</accession>
<dbReference type="GO" id="GO:0010457">
    <property type="term" value="P:centriole-centriole cohesion"/>
    <property type="evidence" value="ECO:0007669"/>
    <property type="project" value="TreeGrafter"/>
</dbReference>
<dbReference type="AlphaFoldDB" id="A0A3Q2GIT9"/>
<reference evidence="2" key="2">
    <citation type="submission" date="2025-09" db="UniProtKB">
        <authorList>
            <consortium name="Ensembl"/>
        </authorList>
    </citation>
    <scope>IDENTIFICATION</scope>
</reference>
<organism evidence="2 3">
    <name type="scientific">Cyprinodon variegatus</name>
    <name type="common">Sheepshead minnow</name>
    <dbReference type="NCBI Taxonomy" id="28743"/>
    <lineage>
        <taxon>Eukaryota</taxon>
        <taxon>Metazoa</taxon>
        <taxon>Chordata</taxon>
        <taxon>Craniata</taxon>
        <taxon>Vertebrata</taxon>
        <taxon>Euteleostomi</taxon>
        <taxon>Actinopterygii</taxon>
        <taxon>Neopterygii</taxon>
        <taxon>Teleostei</taxon>
        <taxon>Neoteleostei</taxon>
        <taxon>Acanthomorphata</taxon>
        <taxon>Ovalentaria</taxon>
        <taxon>Atherinomorphae</taxon>
        <taxon>Cyprinodontiformes</taxon>
        <taxon>Cyprinodontidae</taxon>
        <taxon>Cyprinodon</taxon>
    </lineage>
</organism>
<feature type="compositionally biased region" description="Basic and acidic residues" evidence="1">
    <location>
        <begin position="162"/>
        <end position="178"/>
    </location>
</feature>
<dbReference type="STRING" id="28743.ENSCVAP00000026950"/>